<protein>
    <submittedName>
        <fullName evidence="5">HlyD family efflux transporter periplasmic adaptor subunit</fullName>
    </submittedName>
</protein>
<dbReference type="Pfam" id="PF25885">
    <property type="entry name" value="HH_EMRA"/>
    <property type="match status" value="1"/>
</dbReference>
<keyword evidence="3" id="KW-0472">Membrane</keyword>
<keyword evidence="3" id="KW-0812">Transmembrane</keyword>
<dbReference type="SUPFAM" id="SSF111369">
    <property type="entry name" value="HlyD-like secretion proteins"/>
    <property type="match status" value="2"/>
</dbReference>
<evidence type="ECO:0000313" key="6">
    <source>
        <dbReference type="Proteomes" id="UP001595683"/>
    </source>
</evidence>
<organism evidence="5 6">
    <name type="scientific">Novosphingobium pokkalii</name>
    <dbReference type="NCBI Taxonomy" id="1770194"/>
    <lineage>
        <taxon>Bacteria</taxon>
        <taxon>Pseudomonadati</taxon>
        <taxon>Pseudomonadota</taxon>
        <taxon>Alphaproteobacteria</taxon>
        <taxon>Sphingomonadales</taxon>
        <taxon>Sphingomonadaceae</taxon>
        <taxon>Novosphingobium</taxon>
    </lineage>
</organism>
<evidence type="ECO:0000256" key="2">
    <source>
        <dbReference type="SAM" id="MobiDB-lite"/>
    </source>
</evidence>
<evidence type="ECO:0000256" key="1">
    <source>
        <dbReference type="ARBA" id="ARBA00004196"/>
    </source>
</evidence>
<dbReference type="PANTHER" id="PTHR30386">
    <property type="entry name" value="MEMBRANE FUSION SUBUNIT OF EMRAB-TOLC MULTIDRUG EFFLUX PUMP"/>
    <property type="match status" value="1"/>
</dbReference>
<reference evidence="6" key="1">
    <citation type="journal article" date="2019" name="Int. J. Syst. Evol. Microbiol.">
        <title>The Global Catalogue of Microorganisms (GCM) 10K type strain sequencing project: providing services to taxonomists for standard genome sequencing and annotation.</title>
        <authorList>
            <consortium name="The Broad Institute Genomics Platform"/>
            <consortium name="The Broad Institute Genome Sequencing Center for Infectious Disease"/>
            <person name="Wu L."/>
            <person name="Ma J."/>
        </authorList>
    </citation>
    <scope>NUCLEOTIDE SEQUENCE [LARGE SCALE GENOMIC DNA]</scope>
    <source>
        <strain evidence="6">KCTC 42224</strain>
    </source>
</reference>
<keyword evidence="6" id="KW-1185">Reference proteome</keyword>
<evidence type="ECO:0000256" key="3">
    <source>
        <dbReference type="SAM" id="Phobius"/>
    </source>
</evidence>
<dbReference type="PANTHER" id="PTHR30386:SF19">
    <property type="entry name" value="MULTIDRUG EXPORT PROTEIN EMRA-RELATED"/>
    <property type="match status" value="1"/>
</dbReference>
<comment type="subcellular location">
    <subcellularLocation>
        <location evidence="1">Cell envelope</location>
    </subcellularLocation>
</comment>
<evidence type="ECO:0000313" key="5">
    <source>
        <dbReference type="EMBL" id="MFC3671991.1"/>
    </source>
</evidence>
<dbReference type="Gene3D" id="1.10.287.470">
    <property type="entry name" value="Helix hairpin bin"/>
    <property type="match status" value="1"/>
</dbReference>
<feature type="domain" description="Multidrug export protein EmrA/FarA alpha-helical hairpin" evidence="4">
    <location>
        <begin position="151"/>
        <end position="213"/>
    </location>
</feature>
<accession>A0ABV7V582</accession>
<dbReference type="Gene3D" id="2.40.30.170">
    <property type="match status" value="1"/>
</dbReference>
<dbReference type="RefSeq" id="WP_191323916.1">
    <property type="nucleotide sequence ID" value="NZ_BMZP01000006.1"/>
</dbReference>
<feature type="region of interest" description="Disordered" evidence="2">
    <location>
        <begin position="1"/>
        <end position="25"/>
    </location>
</feature>
<sequence>MADIDSKISGATPAEVSPSAENAQDDARKAKRKQAFLLFGGALALVAAGFGIYEWIEGGRYVDTDNAYVAAEVAQVTPLVAGPVLRVAVNDTQVVRKGDILVELDPTDAKIALAAAEADYADALRKVRQTVATGTALSAQVGERQADIARMTAQVQVATADLQRAEIDLKRRQSLVGDGAVSGEELTTARNAYASAQGQLAAARASLAAAQAARGTANGQQAANAALVNGTTPETNPQVLAAKARLDKARIDLERTVIRAPVSGVVTQRNVQVGQSVAVGTPVMTIVPIGQAHVDANFKESQLAHVRPGQPVTLTSDLYGDDVVYHGRVVGFSGGTGSSLAVIPAQNATGNWIKVVQRLPVRVALDPHELGAHPLRIGLSMTATIDTRPDSDRAQKGAN</sequence>
<dbReference type="InterPro" id="IPR050739">
    <property type="entry name" value="MFP"/>
</dbReference>
<feature type="transmembrane region" description="Helical" evidence="3">
    <location>
        <begin position="35"/>
        <end position="56"/>
    </location>
</feature>
<keyword evidence="3" id="KW-1133">Transmembrane helix</keyword>
<name>A0ABV7V582_9SPHN</name>
<proteinExistence type="predicted"/>
<dbReference type="Gene3D" id="2.40.50.100">
    <property type="match status" value="1"/>
</dbReference>
<dbReference type="InterPro" id="IPR058633">
    <property type="entry name" value="EmrA/FarA_HH"/>
</dbReference>
<evidence type="ECO:0000259" key="4">
    <source>
        <dbReference type="Pfam" id="PF25885"/>
    </source>
</evidence>
<dbReference type="EMBL" id="JBHRYE010000017">
    <property type="protein sequence ID" value="MFC3671991.1"/>
    <property type="molecule type" value="Genomic_DNA"/>
</dbReference>
<comment type="caution">
    <text evidence="5">The sequence shown here is derived from an EMBL/GenBank/DDBJ whole genome shotgun (WGS) entry which is preliminary data.</text>
</comment>
<gene>
    <name evidence="5" type="ORF">ACFOOT_11195</name>
</gene>
<dbReference type="Proteomes" id="UP001595683">
    <property type="component" value="Unassembled WGS sequence"/>
</dbReference>